<evidence type="ECO:0000313" key="3">
    <source>
        <dbReference type="Proteomes" id="UP000799118"/>
    </source>
</evidence>
<protein>
    <submittedName>
        <fullName evidence="2">Uncharacterized protein</fullName>
    </submittedName>
</protein>
<dbReference type="EMBL" id="ML770216">
    <property type="protein sequence ID" value="KAE9384126.1"/>
    <property type="molecule type" value="Genomic_DNA"/>
</dbReference>
<name>A0A6A4GEZ0_9AGAR</name>
<keyword evidence="3" id="KW-1185">Reference proteome</keyword>
<feature type="compositionally biased region" description="Basic and acidic residues" evidence="1">
    <location>
        <begin position="61"/>
        <end position="73"/>
    </location>
</feature>
<evidence type="ECO:0000256" key="1">
    <source>
        <dbReference type="SAM" id="MobiDB-lite"/>
    </source>
</evidence>
<gene>
    <name evidence="2" type="ORF">BT96DRAFT_1008395</name>
</gene>
<sequence length="177" mass="19742">MEVKKRERAWGKPEPLNFLIRENTASMCSRGCLHILTIIVGPFFGTDTNVSNFTVYLADEPRSSSRGREDMGPHRGAHLPPAANRVRRHSDESSSSSSRGPTPAYPNTEGDQYGRGYSGSPRGPAWPTVIEEGGQHGWYPASADQSFNAQYHCRTFRFGSLQERKVRVVSKPFTRSL</sequence>
<accession>A0A6A4GEZ0</accession>
<feature type="region of interest" description="Disordered" evidence="1">
    <location>
        <begin position="61"/>
        <end position="131"/>
    </location>
</feature>
<evidence type="ECO:0000313" key="2">
    <source>
        <dbReference type="EMBL" id="KAE9384126.1"/>
    </source>
</evidence>
<reference evidence="2" key="1">
    <citation type="journal article" date="2019" name="Environ. Microbiol.">
        <title>Fungal ecological strategies reflected in gene transcription - a case study of two litter decomposers.</title>
        <authorList>
            <person name="Barbi F."/>
            <person name="Kohler A."/>
            <person name="Barry K."/>
            <person name="Baskaran P."/>
            <person name="Daum C."/>
            <person name="Fauchery L."/>
            <person name="Ihrmark K."/>
            <person name="Kuo A."/>
            <person name="LaButti K."/>
            <person name="Lipzen A."/>
            <person name="Morin E."/>
            <person name="Grigoriev I.V."/>
            <person name="Henrissat B."/>
            <person name="Lindahl B."/>
            <person name="Martin F."/>
        </authorList>
    </citation>
    <scope>NUCLEOTIDE SEQUENCE</scope>
    <source>
        <strain evidence="2">JB14</strain>
    </source>
</reference>
<dbReference type="Proteomes" id="UP000799118">
    <property type="component" value="Unassembled WGS sequence"/>
</dbReference>
<dbReference type="AlphaFoldDB" id="A0A6A4GEZ0"/>
<organism evidence="2 3">
    <name type="scientific">Gymnopus androsaceus JB14</name>
    <dbReference type="NCBI Taxonomy" id="1447944"/>
    <lineage>
        <taxon>Eukaryota</taxon>
        <taxon>Fungi</taxon>
        <taxon>Dikarya</taxon>
        <taxon>Basidiomycota</taxon>
        <taxon>Agaricomycotina</taxon>
        <taxon>Agaricomycetes</taxon>
        <taxon>Agaricomycetidae</taxon>
        <taxon>Agaricales</taxon>
        <taxon>Marasmiineae</taxon>
        <taxon>Omphalotaceae</taxon>
        <taxon>Gymnopus</taxon>
    </lineage>
</organism>
<proteinExistence type="predicted"/>